<organism evidence="1">
    <name type="scientific">Rhipicephalus microplus</name>
    <name type="common">Cattle tick</name>
    <name type="synonym">Boophilus microplus</name>
    <dbReference type="NCBI Taxonomy" id="6941"/>
    <lineage>
        <taxon>Eukaryota</taxon>
        <taxon>Metazoa</taxon>
        <taxon>Ecdysozoa</taxon>
        <taxon>Arthropoda</taxon>
        <taxon>Chelicerata</taxon>
        <taxon>Arachnida</taxon>
        <taxon>Acari</taxon>
        <taxon>Parasitiformes</taxon>
        <taxon>Ixodida</taxon>
        <taxon>Ixodoidea</taxon>
        <taxon>Ixodidae</taxon>
        <taxon>Rhipicephalinae</taxon>
        <taxon>Rhipicephalus</taxon>
        <taxon>Boophilus</taxon>
    </lineage>
</organism>
<proteinExistence type="predicted"/>
<reference evidence="1" key="1">
    <citation type="submission" date="2020-03" db="EMBL/GenBank/DDBJ databases">
        <title>A transcriptome and proteome of the tick Rhipicephalus microplus shaped by the genetic composition of its hosts and developmental stage.</title>
        <authorList>
            <person name="Garcia G.R."/>
            <person name="Ribeiro J.M.C."/>
            <person name="Maruyama S.R."/>
            <person name="Gardinasse L.G."/>
            <person name="Nelson K."/>
            <person name="Ferreira B.R."/>
            <person name="Andrade T.G."/>
            <person name="Santos I.K.F.M."/>
        </authorList>
    </citation>
    <scope>NUCLEOTIDE SEQUENCE</scope>
    <source>
        <strain evidence="1">NSGR</strain>
        <tissue evidence="1">Salivary glands</tissue>
    </source>
</reference>
<dbReference type="EMBL" id="GIKN01007744">
    <property type="protein sequence ID" value="NIE50017.1"/>
    <property type="molecule type" value="Transcribed_RNA"/>
</dbReference>
<sequence length="113" mass="13017">MPDGIVCLYHTILLRYYMYCEACIKDMCVCKAIILFSLHFQAEEVLLAGRCHRTPACQENDLVLILTRTWNLYYLFYLHISRFFGHTQDDFSLTTDAHVDTDANAGISVKCAL</sequence>
<dbReference type="AlphaFoldDB" id="A0A6G5AIY6"/>
<protein>
    <submittedName>
        <fullName evidence="1">Uncharacterized protein</fullName>
    </submittedName>
</protein>
<accession>A0A6G5AIY6</accession>
<name>A0A6G5AIY6_RHIMP</name>
<evidence type="ECO:0000313" key="1">
    <source>
        <dbReference type="EMBL" id="NIE50017.1"/>
    </source>
</evidence>